<proteinExistence type="predicted"/>
<evidence type="ECO:0000313" key="5">
    <source>
        <dbReference type="Proteomes" id="UP001304419"/>
    </source>
</evidence>
<dbReference type="EMBL" id="WEIA01000003">
    <property type="protein sequence ID" value="NLR20944.1"/>
    <property type="molecule type" value="Genomic_DNA"/>
</dbReference>
<dbReference type="GeneID" id="98338615"/>
<evidence type="ECO:0008006" key="6">
    <source>
        <dbReference type="Google" id="ProtNLM"/>
    </source>
</evidence>
<keyword evidence="1" id="KW-0812">Transmembrane</keyword>
<keyword evidence="5" id="KW-1185">Reference proteome</keyword>
<dbReference type="PANTHER" id="PTHR36974:SF1">
    <property type="entry name" value="DOXX FAMILY MEMBRANE PROTEIN"/>
    <property type="match status" value="1"/>
</dbReference>
<keyword evidence="1" id="KW-0472">Membrane</keyword>
<gene>
    <name evidence="2" type="ORF">F9Y85_06360</name>
    <name evidence="3" type="ORF">R5H13_23340</name>
</gene>
<dbReference type="AlphaFoldDB" id="A0A8I2KKW2"/>
<sequence>MVTPIIIILLLCSPLLLGIIYSKVRGVQVETTTLACWGLGIAFMFFFIGHIVKAQGMVEMLPSWVPYRLPLVYFTGVIELVVAILLFIPKYQLSTAKAAIAIFILFFPANVYAALNSVGLGGHQWGPVYLLIRAPLQIILIAWAYFMCVKPLSMPVAEIK</sequence>
<name>A0A8I2KKW2_9GAMM</name>
<organism evidence="2 4">
    <name type="scientific">Pseudoalteromonas maricaloris</name>
    <dbReference type="NCBI Taxonomy" id="184924"/>
    <lineage>
        <taxon>Bacteria</taxon>
        <taxon>Pseudomonadati</taxon>
        <taxon>Pseudomonadota</taxon>
        <taxon>Gammaproteobacteria</taxon>
        <taxon>Alteromonadales</taxon>
        <taxon>Pseudoalteromonadaceae</taxon>
        <taxon>Pseudoalteromonas</taxon>
    </lineage>
</organism>
<feature type="transmembrane region" description="Helical" evidence="1">
    <location>
        <begin position="34"/>
        <end position="51"/>
    </location>
</feature>
<evidence type="ECO:0000313" key="2">
    <source>
        <dbReference type="EMBL" id="NLR20944.1"/>
    </source>
</evidence>
<reference evidence="2" key="1">
    <citation type="submission" date="2019-10" db="EMBL/GenBank/DDBJ databases">
        <authorList>
            <person name="Paulsen S."/>
        </authorList>
    </citation>
    <scope>NUCLEOTIDE SEQUENCE</scope>
    <source>
        <strain evidence="2">LMG 19692</strain>
    </source>
</reference>
<feature type="transmembrane region" description="Helical" evidence="1">
    <location>
        <begin position="127"/>
        <end position="146"/>
    </location>
</feature>
<dbReference type="Proteomes" id="UP000646877">
    <property type="component" value="Unassembled WGS sequence"/>
</dbReference>
<dbReference type="Proteomes" id="UP001304419">
    <property type="component" value="Chromosome 2"/>
</dbReference>
<evidence type="ECO:0000256" key="1">
    <source>
        <dbReference type="SAM" id="Phobius"/>
    </source>
</evidence>
<dbReference type="PANTHER" id="PTHR36974">
    <property type="entry name" value="MEMBRANE PROTEIN-RELATED"/>
    <property type="match status" value="1"/>
</dbReference>
<dbReference type="EMBL" id="CP137579">
    <property type="protein sequence ID" value="WOX30817.1"/>
    <property type="molecule type" value="Genomic_DNA"/>
</dbReference>
<protein>
    <recommendedName>
        <fullName evidence="6">DoxX family protein</fullName>
    </recommendedName>
</protein>
<keyword evidence="1" id="KW-1133">Transmembrane helix</keyword>
<evidence type="ECO:0000313" key="3">
    <source>
        <dbReference type="EMBL" id="WOX30817.1"/>
    </source>
</evidence>
<dbReference type="RefSeq" id="WP_193521667.1">
    <property type="nucleotide sequence ID" value="NZ_CBCSDF010000004.1"/>
</dbReference>
<feature type="transmembrane region" description="Helical" evidence="1">
    <location>
        <begin position="71"/>
        <end position="88"/>
    </location>
</feature>
<feature type="transmembrane region" description="Helical" evidence="1">
    <location>
        <begin position="95"/>
        <end position="115"/>
    </location>
</feature>
<feature type="transmembrane region" description="Helical" evidence="1">
    <location>
        <begin position="6"/>
        <end position="22"/>
    </location>
</feature>
<accession>A0A8I2KKW2</accession>
<evidence type="ECO:0000313" key="4">
    <source>
        <dbReference type="Proteomes" id="UP000646877"/>
    </source>
</evidence>
<reference evidence="3 5" key="2">
    <citation type="submission" date="2023-10" db="EMBL/GenBank/DDBJ databases">
        <title>To unveil natural product biosynthetic capacity in Pseudoalteromonas.</title>
        <authorList>
            <person name="Wang J."/>
        </authorList>
    </citation>
    <scope>NUCLEOTIDE SEQUENCE [LARGE SCALE GENOMIC DNA]</scope>
    <source>
        <strain evidence="3 5">DSM 15914</strain>
    </source>
</reference>